<gene>
    <name evidence="1" type="ORF">LPU83_pLPU83b_0180</name>
</gene>
<keyword evidence="2" id="KW-1185">Reference proteome</keyword>
<name>W6RIK4_9HYPH</name>
<dbReference type="EMBL" id="CBYB010000011">
    <property type="protein sequence ID" value="CDM60175.1"/>
    <property type="molecule type" value="Genomic_DNA"/>
</dbReference>
<proteinExistence type="predicted"/>
<accession>W6RIK4</accession>
<evidence type="ECO:0000313" key="2">
    <source>
        <dbReference type="Proteomes" id="UP000019443"/>
    </source>
</evidence>
<organism evidence="1 2">
    <name type="scientific">Rhizobium favelukesii</name>
    <dbReference type="NCBI Taxonomy" id="348824"/>
    <lineage>
        <taxon>Bacteria</taxon>
        <taxon>Pseudomonadati</taxon>
        <taxon>Pseudomonadota</taxon>
        <taxon>Alphaproteobacteria</taxon>
        <taxon>Hyphomicrobiales</taxon>
        <taxon>Rhizobiaceae</taxon>
        <taxon>Rhizobium/Agrobacterium group</taxon>
        <taxon>Rhizobium</taxon>
    </lineage>
</organism>
<comment type="caution">
    <text evidence="1">The sequence shown here is derived from an EMBL/GenBank/DDBJ whole genome shotgun (WGS) entry which is preliminary data.</text>
</comment>
<keyword evidence="1" id="KW-0614">Plasmid</keyword>
<dbReference type="AlphaFoldDB" id="W6RIK4"/>
<reference evidence="1" key="1">
    <citation type="submission" date="2013-11" db="EMBL/GenBank/DDBJ databases">
        <title>Draft genome sequence of the broad-host-range Rhizobium sp. LPU83 strain, a member of the low-genetic diversity Oregon-like Rhizobium sp. group.</title>
        <authorList>
            <person name="Wibberg D."/>
            <person name="Puehler A."/>
            <person name="Schlueter A."/>
        </authorList>
    </citation>
    <scope>NUCLEOTIDE SEQUENCE [LARGE SCALE GENOMIC DNA]</scope>
    <source>
        <strain evidence="1">LPU83</strain>
        <plasmid evidence="1">pLPU83b</plasmid>
    </source>
</reference>
<geneLocation type="plasmid" evidence="1">
    <name>pLPU83b</name>
</geneLocation>
<evidence type="ECO:0000313" key="1">
    <source>
        <dbReference type="EMBL" id="CDM60175.1"/>
    </source>
</evidence>
<protein>
    <submittedName>
        <fullName evidence="1">Uncharacterized protein</fullName>
    </submittedName>
</protein>
<sequence>MSAMHEPSAPATRQRNELFEYTFQALDRFLRVRVIKLLLLQPAQITHRPAVLARIDTIVLEHEGAYLLPVHTRCLDCRRSSANEIVSGPMPFVRNQTAVSSPARNRLASESASPRFVSTRSPGFLGISKGRDHGALVAIGSSDRDRSRWTRLHNRNARD</sequence>
<dbReference type="Proteomes" id="UP000019443">
    <property type="component" value="Unassembled WGS sequence"/>
</dbReference>